<reference evidence="1 2" key="1">
    <citation type="submission" date="2021-02" db="EMBL/GenBank/DDBJ databases">
        <title>Alicyclobacillus curvatus sp. nov. and Alicyclobacillus mengziensis sp. nov., two acidophilic bacteria isolated from acid mine drainage.</title>
        <authorList>
            <person name="Huang Y."/>
        </authorList>
    </citation>
    <scope>NUCLEOTIDE SEQUENCE [LARGE SCALE GENOMIC DNA]</scope>
    <source>
        <strain evidence="1 2">S30H14</strain>
    </source>
</reference>
<protein>
    <submittedName>
        <fullName evidence="1">Uncharacterized protein</fullName>
    </submittedName>
</protein>
<accession>A0A9X7VVQ8</accession>
<evidence type="ECO:0000313" key="2">
    <source>
        <dbReference type="Proteomes" id="UP000663505"/>
    </source>
</evidence>
<name>A0A9X7VVQ8_9BACL</name>
<sequence length="89" mass="9771">MKIPKIMKFDGVNTQATGAIEKTTPLAAVTFGVAKIEVLIGFDDWTVDSVVYHGPYPKRLYRPLSLVLVTSIRDAGFFPSAMDIKRANA</sequence>
<gene>
    <name evidence="1" type="ORF">JZ786_12850</name>
</gene>
<keyword evidence="2" id="KW-1185">Reference proteome</keyword>
<dbReference type="KEGG" id="afx:JZ786_12850"/>
<dbReference type="Proteomes" id="UP000663505">
    <property type="component" value="Chromosome"/>
</dbReference>
<proteinExistence type="predicted"/>
<evidence type="ECO:0000313" key="1">
    <source>
        <dbReference type="EMBL" id="QSO45464.1"/>
    </source>
</evidence>
<dbReference type="RefSeq" id="WP_206654832.1">
    <property type="nucleotide sequence ID" value="NZ_CP071182.1"/>
</dbReference>
<dbReference type="AlphaFoldDB" id="A0A9X7VVQ8"/>
<dbReference type="EMBL" id="CP071182">
    <property type="protein sequence ID" value="QSO45464.1"/>
    <property type="molecule type" value="Genomic_DNA"/>
</dbReference>
<organism evidence="1 2">
    <name type="scientific">Alicyclobacillus mengziensis</name>
    <dbReference type="NCBI Taxonomy" id="2931921"/>
    <lineage>
        <taxon>Bacteria</taxon>
        <taxon>Bacillati</taxon>
        <taxon>Bacillota</taxon>
        <taxon>Bacilli</taxon>
        <taxon>Bacillales</taxon>
        <taxon>Alicyclobacillaceae</taxon>
        <taxon>Alicyclobacillus</taxon>
    </lineage>
</organism>